<reference evidence="4" key="1">
    <citation type="submission" date="2018-11" db="EMBL/GenBank/DDBJ databases">
        <authorList>
            <person name="Alioto T."/>
            <person name="Alioto T."/>
        </authorList>
    </citation>
    <scope>NUCLEOTIDE SEQUENCE</scope>
</reference>
<dbReference type="SUPFAM" id="SSF56487">
    <property type="entry name" value="SRCR-like"/>
    <property type="match status" value="1"/>
</dbReference>
<gene>
    <name evidence="4" type="ORF">MGAL_10B078982</name>
</gene>
<comment type="caution">
    <text evidence="4">The sequence shown here is derived from an EMBL/GenBank/DDBJ whole genome shotgun (WGS) entry which is preliminary data.</text>
</comment>
<keyword evidence="5" id="KW-1185">Reference proteome</keyword>
<comment type="caution">
    <text evidence="2">Lacks conserved residue(s) required for the propagation of feature annotation.</text>
</comment>
<sequence length="61" mass="6821">MGDNGRATYPARDYTYERSMFYVQCTGTENQITECFYETSDSTGMCESAQDAGVECFSNGM</sequence>
<dbReference type="Proteomes" id="UP000596742">
    <property type="component" value="Unassembled WGS sequence"/>
</dbReference>
<dbReference type="InterPro" id="IPR036772">
    <property type="entry name" value="SRCR-like_dom_sf"/>
</dbReference>
<evidence type="ECO:0000259" key="3">
    <source>
        <dbReference type="PROSITE" id="PS50287"/>
    </source>
</evidence>
<dbReference type="InterPro" id="IPR001190">
    <property type="entry name" value="SRCR"/>
</dbReference>
<evidence type="ECO:0000256" key="1">
    <source>
        <dbReference type="ARBA" id="ARBA00023157"/>
    </source>
</evidence>
<proteinExistence type="predicted"/>
<keyword evidence="1 2" id="KW-1015">Disulfide bond</keyword>
<dbReference type="EMBL" id="UYJE01007983">
    <property type="protein sequence ID" value="VDI59886.1"/>
    <property type="molecule type" value="Genomic_DNA"/>
</dbReference>
<organism evidence="4 5">
    <name type="scientific">Mytilus galloprovincialis</name>
    <name type="common">Mediterranean mussel</name>
    <dbReference type="NCBI Taxonomy" id="29158"/>
    <lineage>
        <taxon>Eukaryota</taxon>
        <taxon>Metazoa</taxon>
        <taxon>Spiralia</taxon>
        <taxon>Lophotrochozoa</taxon>
        <taxon>Mollusca</taxon>
        <taxon>Bivalvia</taxon>
        <taxon>Autobranchia</taxon>
        <taxon>Pteriomorphia</taxon>
        <taxon>Mytilida</taxon>
        <taxon>Mytiloidea</taxon>
        <taxon>Mytilidae</taxon>
        <taxon>Mytilinae</taxon>
        <taxon>Mytilus</taxon>
    </lineage>
</organism>
<evidence type="ECO:0000313" key="5">
    <source>
        <dbReference type="Proteomes" id="UP000596742"/>
    </source>
</evidence>
<feature type="domain" description="SRCR" evidence="3">
    <location>
        <begin position="23"/>
        <end position="57"/>
    </location>
</feature>
<dbReference type="Gene3D" id="3.10.250.10">
    <property type="entry name" value="SRCR-like domain"/>
    <property type="match status" value="1"/>
</dbReference>
<dbReference type="PROSITE" id="PS50287">
    <property type="entry name" value="SRCR_2"/>
    <property type="match status" value="1"/>
</dbReference>
<evidence type="ECO:0000256" key="2">
    <source>
        <dbReference type="PROSITE-ProRule" id="PRU00196"/>
    </source>
</evidence>
<accession>A0A8B6G7H8</accession>
<protein>
    <recommendedName>
        <fullName evidence="3">SRCR domain-containing protein</fullName>
    </recommendedName>
</protein>
<dbReference type="AlphaFoldDB" id="A0A8B6G7H8"/>
<name>A0A8B6G7H8_MYTGA</name>
<evidence type="ECO:0000313" key="4">
    <source>
        <dbReference type="EMBL" id="VDI59886.1"/>
    </source>
</evidence>
<dbReference type="GO" id="GO:0016020">
    <property type="term" value="C:membrane"/>
    <property type="evidence" value="ECO:0007669"/>
    <property type="project" value="InterPro"/>
</dbReference>
<feature type="disulfide bond" evidence="2">
    <location>
        <begin position="25"/>
        <end position="35"/>
    </location>
</feature>